<protein>
    <submittedName>
        <fullName evidence="11">MIF4G domain-containing protein-like</fullName>
    </submittedName>
</protein>
<dbReference type="EMBL" id="LR787976">
    <property type="protein sequence ID" value="CAB3263838.1"/>
    <property type="molecule type" value="mRNA"/>
</dbReference>
<evidence type="ECO:0000259" key="10">
    <source>
        <dbReference type="Pfam" id="PF02854"/>
    </source>
</evidence>
<keyword evidence="5" id="KW-0539">Nucleus</keyword>
<keyword evidence="9" id="KW-1133">Transmembrane helix</keyword>
<dbReference type="GO" id="GO:0005634">
    <property type="term" value="C:nucleus"/>
    <property type="evidence" value="ECO:0007669"/>
    <property type="project" value="UniProtKB-SubCell"/>
</dbReference>
<comment type="similarity">
    <text evidence="7">Belongs to the MIF4GD family.</text>
</comment>
<dbReference type="GO" id="GO:0005829">
    <property type="term" value="C:cytosol"/>
    <property type="evidence" value="ECO:0007669"/>
    <property type="project" value="TreeGrafter"/>
</dbReference>
<dbReference type="GO" id="GO:0008494">
    <property type="term" value="F:translation activator activity"/>
    <property type="evidence" value="ECO:0007669"/>
    <property type="project" value="TreeGrafter"/>
</dbReference>
<keyword evidence="9" id="KW-0812">Transmembrane</keyword>
<dbReference type="InterPro" id="IPR051367">
    <property type="entry name" value="mRNA_TranslReg/HistoneTransl"/>
</dbReference>
<dbReference type="PANTHER" id="PTHR23254:SF17">
    <property type="entry name" value="MIF4G DOMAIN-CONTAINING PROTEIN"/>
    <property type="match status" value="1"/>
</dbReference>
<evidence type="ECO:0000256" key="9">
    <source>
        <dbReference type="SAM" id="Phobius"/>
    </source>
</evidence>
<evidence type="ECO:0000256" key="1">
    <source>
        <dbReference type="ARBA" id="ARBA00004123"/>
    </source>
</evidence>
<dbReference type="InterPro" id="IPR003890">
    <property type="entry name" value="MIF4G-like_typ-3"/>
</dbReference>
<keyword evidence="4" id="KW-0810">Translation regulation</keyword>
<dbReference type="GO" id="GO:0003723">
    <property type="term" value="F:RNA binding"/>
    <property type="evidence" value="ECO:0007669"/>
    <property type="project" value="InterPro"/>
</dbReference>
<dbReference type="PANTHER" id="PTHR23254">
    <property type="entry name" value="EIF4G DOMAIN PROTEIN"/>
    <property type="match status" value="1"/>
</dbReference>
<evidence type="ECO:0000256" key="5">
    <source>
        <dbReference type="ARBA" id="ARBA00023242"/>
    </source>
</evidence>
<dbReference type="GO" id="GO:0006446">
    <property type="term" value="P:regulation of translational initiation"/>
    <property type="evidence" value="ECO:0007669"/>
    <property type="project" value="TreeGrafter"/>
</dbReference>
<evidence type="ECO:0000256" key="2">
    <source>
        <dbReference type="ARBA" id="ARBA00004496"/>
    </source>
</evidence>
<evidence type="ECO:0000256" key="4">
    <source>
        <dbReference type="ARBA" id="ARBA00022845"/>
    </source>
</evidence>
<feature type="transmembrane region" description="Helical" evidence="9">
    <location>
        <begin position="106"/>
        <end position="125"/>
    </location>
</feature>
<proteinExistence type="evidence at transcript level"/>
<dbReference type="Pfam" id="PF02854">
    <property type="entry name" value="MIF4G"/>
    <property type="match status" value="1"/>
</dbReference>
<keyword evidence="9" id="KW-0472">Membrane</keyword>
<comment type="subunit">
    <text evidence="8">Interacts with eif4g1, eif4g2 and slbp; probably tethered by SLBP to the 3'-end of mRNAs ending with the histone stem-loop, it also interacts with eif4g1 which is bound to their 5'-end.</text>
</comment>
<evidence type="ECO:0000256" key="3">
    <source>
        <dbReference type="ARBA" id="ARBA00022490"/>
    </source>
</evidence>
<sequence length="229" mass="26611">MADKSNIQENLSKLSLEADVKRQLLQSIEEPGRVAERDWKRLVDVLVSKGMRNTKESRIAARICNDVAQAEFSLLHDNQPRYFRPFLLTKLQGEYKKHMGQNCQNMKAWIGFVNFLCAVFDLMHINNMPLMALLVPVFEVLGILSDIRFANNEDAIQCMVTQLQFVGEELDRLNKHHMEDLMQNLRNLFLSDKTSQLSRLMLLEIIELRSGGWKLSPSAYHYYYEETAK</sequence>
<evidence type="ECO:0000256" key="7">
    <source>
        <dbReference type="ARBA" id="ARBA00038204"/>
    </source>
</evidence>
<gene>
    <name evidence="11" type="primary">Mif4gd</name>
</gene>
<feature type="domain" description="MIF4G" evidence="10">
    <location>
        <begin position="11"/>
        <end position="210"/>
    </location>
</feature>
<dbReference type="Gene3D" id="1.25.40.180">
    <property type="match status" value="1"/>
</dbReference>
<dbReference type="SUPFAM" id="SSF48371">
    <property type="entry name" value="ARM repeat"/>
    <property type="match status" value="1"/>
</dbReference>
<reference evidence="11" key="1">
    <citation type="submission" date="2020-04" db="EMBL/GenBank/DDBJ databases">
        <authorList>
            <person name="Neveu A P."/>
        </authorList>
    </citation>
    <scope>NUCLEOTIDE SEQUENCE</scope>
    <source>
        <tissue evidence="11">Whole embryo</tissue>
    </source>
</reference>
<accession>A0A6F9DLH4</accession>
<keyword evidence="3" id="KW-0963">Cytoplasm</keyword>
<dbReference type="InterPro" id="IPR016024">
    <property type="entry name" value="ARM-type_fold"/>
</dbReference>
<dbReference type="AlphaFoldDB" id="A0A6F9DLH4"/>
<evidence type="ECO:0000256" key="6">
    <source>
        <dbReference type="ARBA" id="ARBA00037643"/>
    </source>
</evidence>
<evidence type="ECO:0000256" key="8">
    <source>
        <dbReference type="ARBA" id="ARBA00038641"/>
    </source>
</evidence>
<comment type="subcellular location">
    <subcellularLocation>
        <location evidence="2">Cytoplasm</location>
    </subcellularLocation>
    <subcellularLocation>
        <location evidence="1">Nucleus</location>
    </subcellularLocation>
</comment>
<evidence type="ECO:0000313" key="11">
    <source>
        <dbReference type="EMBL" id="CAB3263838.1"/>
    </source>
</evidence>
<comment type="function">
    <text evidence="6">Functions in replication-dependent translation of histone mRNAs which differ from other eukaryotic mRNAs in that they do not end with a poly-A tail but a stem-loop. May participate in circularizing those mRNAs specifically enhancing their translation.</text>
</comment>
<organism evidence="11">
    <name type="scientific">Phallusia mammillata</name>
    <dbReference type="NCBI Taxonomy" id="59560"/>
    <lineage>
        <taxon>Eukaryota</taxon>
        <taxon>Metazoa</taxon>
        <taxon>Chordata</taxon>
        <taxon>Tunicata</taxon>
        <taxon>Ascidiacea</taxon>
        <taxon>Phlebobranchia</taxon>
        <taxon>Ascidiidae</taxon>
        <taxon>Phallusia</taxon>
    </lineage>
</organism>
<name>A0A6F9DLH4_9ASCI</name>